<dbReference type="SMR" id="A0A067DQ04"/>
<accession>A0A067DQ04</accession>
<evidence type="ECO:0000256" key="1">
    <source>
        <dbReference type="SAM" id="Phobius"/>
    </source>
</evidence>
<feature type="transmembrane region" description="Helical" evidence="1">
    <location>
        <begin position="39"/>
        <end position="63"/>
    </location>
</feature>
<dbReference type="EMBL" id="KK785276">
    <property type="protein sequence ID" value="KDO45069.1"/>
    <property type="molecule type" value="Genomic_DNA"/>
</dbReference>
<keyword evidence="1" id="KW-0472">Membrane</keyword>
<gene>
    <name evidence="2" type="ORF">CISIN_1g040115mg</name>
</gene>
<organism evidence="2 3">
    <name type="scientific">Citrus sinensis</name>
    <name type="common">Sweet orange</name>
    <name type="synonym">Citrus aurantium var. sinensis</name>
    <dbReference type="NCBI Taxonomy" id="2711"/>
    <lineage>
        <taxon>Eukaryota</taxon>
        <taxon>Viridiplantae</taxon>
        <taxon>Streptophyta</taxon>
        <taxon>Embryophyta</taxon>
        <taxon>Tracheophyta</taxon>
        <taxon>Spermatophyta</taxon>
        <taxon>Magnoliopsida</taxon>
        <taxon>eudicotyledons</taxon>
        <taxon>Gunneridae</taxon>
        <taxon>Pentapetalae</taxon>
        <taxon>rosids</taxon>
        <taxon>malvids</taxon>
        <taxon>Sapindales</taxon>
        <taxon>Rutaceae</taxon>
        <taxon>Aurantioideae</taxon>
        <taxon>Citrus</taxon>
    </lineage>
</organism>
<reference evidence="2 3" key="1">
    <citation type="submission" date="2014-04" db="EMBL/GenBank/DDBJ databases">
        <authorList>
            <consortium name="International Citrus Genome Consortium"/>
            <person name="Gmitter F."/>
            <person name="Chen C."/>
            <person name="Farmerie W."/>
            <person name="Harkins T."/>
            <person name="Desany B."/>
            <person name="Mohiuddin M."/>
            <person name="Kodira C."/>
            <person name="Borodovsky M."/>
            <person name="Lomsadze A."/>
            <person name="Burns P."/>
            <person name="Jenkins J."/>
            <person name="Prochnik S."/>
            <person name="Shu S."/>
            <person name="Chapman J."/>
            <person name="Pitluck S."/>
            <person name="Schmutz J."/>
            <person name="Rokhsar D."/>
        </authorList>
    </citation>
    <scope>NUCLEOTIDE SEQUENCE</scope>
</reference>
<keyword evidence="1" id="KW-1133">Transmembrane helix</keyword>
<keyword evidence="3" id="KW-1185">Reference proteome</keyword>
<protein>
    <submittedName>
        <fullName evidence="2">Uncharacterized protein</fullName>
    </submittedName>
</protein>
<proteinExistence type="predicted"/>
<keyword evidence="1" id="KW-0812">Transmembrane</keyword>
<sequence length="69" mass="7592">MSFSSPRPHKSHALLLRVNATLLLPTSEAVMFNSGLFILIFSLGLIWAKGYLYLGLVLVSFAVNDNGRI</sequence>
<evidence type="ECO:0000313" key="2">
    <source>
        <dbReference type="EMBL" id="KDO45069.1"/>
    </source>
</evidence>
<dbReference type="Proteomes" id="UP000027120">
    <property type="component" value="Unassembled WGS sequence"/>
</dbReference>
<name>A0A067DQ04_CITSI</name>
<evidence type="ECO:0000313" key="3">
    <source>
        <dbReference type="Proteomes" id="UP000027120"/>
    </source>
</evidence>
<dbReference type="AlphaFoldDB" id="A0A067DQ04"/>